<dbReference type="GO" id="GO:0005737">
    <property type="term" value="C:cytoplasm"/>
    <property type="evidence" value="ECO:0007669"/>
    <property type="project" value="TreeGrafter"/>
</dbReference>
<proteinExistence type="inferred from homology"/>
<evidence type="ECO:0000256" key="10">
    <source>
        <dbReference type="ARBA" id="ARBA00023269"/>
    </source>
</evidence>
<gene>
    <name evidence="14" type="ORF">EVG20_g9318</name>
</gene>
<dbReference type="SUPFAM" id="SSF111331">
    <property type="entry name" value="NAD kinase/diacylglycerol kinase-like"/>
    <property type="match status" value="1"/>
</dbReference>
<sequence length="600" mass="65929">MALQTLNVTSNGAPATFTFSDVSFVVKRAESSKVMVYIPRAFIDRPRTGKTKLDVPLQRVLWAEHSEGHVAVHVLAKRAREGHLVRVKVEGTVQESDRNKLSEWTEALLDAAYAGVKRQRRLFVLVNPHGGAGKAKSIFKTKVEPIFSIARCSLEVVYTTHHGHALEIAAELPLDKYDALISVSGDGIIHELYNGFTKHKEPLKAFQMPIAPIPAGSGNGLSLNLLGLEEGLDISAAALNVIKGRPMAIDLLSLLQGGKRSFSFMSQCLGLMADLDLGTEHLRWMGSNRFVYGYLRAVVSRKAHPLSISIKAPQTDKNKMVENLLASRAEAGKAVEVERPAPEGSALPEMQNSLKDADGWITFDKPVLYLYAGKGPFVSRDLMQFPVSMPNDGTVDLVIQERMSRKDMIQAMDSAEKGAAYWRDSCHYFKTQAYRVKPLKSEGYFSVDGETFPFEEFLVEPASTAGKAPASTASKAPAKSETASRSMKKTASSKTEDGEKKKRRKVRKETYSSYIYKVLRQVHPDTGISNKAMAILNSFVNDIFERIATEASKLASYSKKSTISSREIQTAVRLILPGELAKHAISEGTKSVTKFSAGSN</sequence>
<feature type="compositionally biased region" description="Low complexity" evidence="12">
    <location>
        <begin position="467"/>
        <end position="484"/>
    </location>
</feature>
<dbReference type="InterPro" id="IPR009072">
    <property type="entry name" value="Histone-fold"/>
</dbReference>
<dbReference type="PRINTS" id="PR00621">
    <property type="entry name" value="HISTONEH2B"/>
</dbReference>
<dbReference type="InterPro" id="IPR050187">
    <property type="entry name" value="Lipid_Phosphate_FormReg"/>
</dbReference>
<dbReference type="EMBL" id="SEOQ01000916">
    <property type="protein sequence ID" value="TFY55438.1"/>
    <property type="molecule type" value="Genomic_DNA"/>
</dbReference>
<feature type="region of interest" description="Disordered" evidence="12">
    <location>
        <begin position="467"/>
        <end position="505"/>
    </location>
</feature>
<dbReference type="GO" id="GO:0046512">
    <property type="term" value="P:sphingosine biosynthetic process"/>
    <property type="evidence" value="ECO:0007669"/>
    <property type="project" value="TreeGrafter"/>
</dbReference>
<dbReference type="InterPro" id="IPR000558">
    <property type="entry name" value="Histone_H2B"/>
</dbReference>
<dbReference type="FunFam" id="1.10.20.10:FF:000014">
    <property type="entry name" value="Histone H2B"/>
    <property type="match status" value="1"/>
</dbReference>
<dbReference type="InterPro" id="IPR017438">
    <property type="entry name" value="ATP-NAD_kinase_N"/>
</dbReference>
<dbReference type="Proteomes" id="UP000298327">
    <property type="component" value="Unassembled WGS sequence"/>
</dbReference>
<keyword evidence="10 11" id="KW-0544">Nucleosome core</keyword>
<dbReference type="SMART" id="SM00427">
    <property type="entry name" value="H2B"/>
    <property type="match status" value="1"/>
</dbReference>
<keyword evidence="15" id="KW-1185">Reference proteome</keyword>
<dbReference type="PANTHER" id="PTHR12358">
    <property type="entry name" value="SPHINGOSINE KINASE"/>
    <property type="match status" value="1"/>
</dbReference>
<dbReference type="InterPro" id="IPR016064">
    <property type="entry name" value="NAD/diacylglycerol_kinase_sf"/>
</dbReference>
<dbReference type="Pfam" id="PF00125">
    <property type="entry name" value="Histone"/>
    <property type="match status" value="1"/>
</dbReference>
<keyword evidence="9 11" id="KW-0539">Nucleus</keyword>
<dbReference type="GO" id="GO:0001727">
    <property type="term" value="F:lipid kinase activity"/>
    <property type="evidence" value="ECO:0007669"/>
    <property type="project" value="UniProtKB-ARBA"/>
</dbReference>
<evidence type="ECO:0000256" key="5">
    <source>
        <dbReference type="ARBA" id="ARBA00022454"/>
    </source>
</evidence>
<evidence type="ECO:0000256" key="1">
    <source>
        <dbReference type="ARBA" id="ARBA00002001"/>
    </source>
</evidence>
<evidence type="ECO:0000256" key="11">
    <source>
        <dbReference type="RuleBase" id="RU000451"/>
    </source>
</evidence>
<evidence type="ECO:0000256" key="12">
    <source>
        <dbReference type="SAM" id="MobiDB-lite"/>
    </source>
</evidence>
<dbReference type="Gene3D" id="3.40.50.10330">
    <property type="entry name" value="Probable inorganic polyphosphate/atp-NAD kinase, domain 1"/>
    <property type="match status" value="1"/>
</dbReference>
<dbReference type="SMART" id="SM00046">
    <property type="entry name" value="DAGKc"/>
    <property type="match status" value="1"/>
</dbReference>
<feature type="domain" description="DAGKc" evidence="13">
    <location>
        <begin position="117"/>
        <end position="258"/>
    </location>
</feature>
<dbReference type="GO" id="GO:0030527">
    <property type="term" value="F:structural constituent of chromatin"/>
    <property type="evidence" value="ECO:0007669"/>
    <property type="project" value="InterPro"/>
</dbReference>
<dbReference type="GO" id="GO:0000786">
    <property type="term" value="C:nucleosome"/>
    <property type="evidence" value="ECO:0007669"/>
    <property type="project" value="UniProtKB-KW"/>
</dbReference>
<dbReference type="Gene3D" id="1.10.20.10">
    <property type="entry name" value="Histone, subunit A"/>
    <property type="match status" value="1"/>
</dbReference>
<comment type="similarity">
    <text evidence="4 11">Belongs to the histone H2B family.</text>
</comment>
<evidence type="ECO:0000256" key="3">
    <source>
        <dbReference type="ARBA" id="ARBA00004286"/>
    </source>
</evidence>
<evidence type="ECO:0000256" key="8">
    <source>
        <dbReference type="ARBA" id="ARBA00023125"/>
    </source>
</evidence>
<evidence type="ECO:0000256" key="4">
    <source>
        <dbReference type="ARBA" id="ARBA00006846"/>
    </source>
</evidence>
<comment type="subunit">
    <text evidence="11">The nucleosome is a histone octamer containing two molecules each of H2A, H2B, H3 and H4 assembled in one H3-H4 heterotetramer and two H2A-H2B heterodimers. The octamer wraps approximately 147 bp of DNA.</text>
</comment>
<evidence type="ECO:0000313" key="15">
    <source>
        <dbReference type="Proteomes" id="UP000298327"/>
    </source>
</evidence>
<dbReference type="SUPFAM" id="SSF47113">
    <property type="entry name" value="Histone-fold"/>
    <property type="match status" value="1"/>
</dbReference>
<keyword evidence="5 11" id="KW-0158">Chromosome</keyword>
<dbReference type="Pfam" id="PF00781">
    <property type="entry name" value="DAGK_cat"/>
    <property type="match status" value="1"/>
</dbReference>
<evidence type="ECO:0000256" key="6">
    <source>
        <dbReference type="ARBA" id="ARBA00022499"/>
    </source>
</evidence>
<protein>
    <recommendedName>
        <fullName evidence="11">Histone H2B</fullName>
    </recommendedName>
</protein>
<dbReference type="GO" id="GO:0005634">
    <property type="term" value="C:nucleus"/>
    <property type="evidence" value="ECO:0007669"/>
    <property type="project" value="UniProtKB-SubCell"/>
</dbReference>
<dbReference type="STRING" id="205917.A0A4Y9Y0J3"/>
<dbReference type="InterPro" id="IPR055333">
    <property type="entry name" value="HISTONE_H2B_site"/>
</dbReference>
<dbReference type="InterPro" id="IPR055916">
    <property type="entry name" value="DUF7493"/>
</dbReference>
<dbReference type="PROSITE" id="PS00357">
    <property type="entry name" value="HISTONE_H2B"/>
    <property type="match status" value="1"/>
</dbReference>
<reference evidence="14 15" key="1">
    <citation type="submission" date="2019-02" db="EMBL/GenBank/DDBJ databases">
        <title>Genome sequencing of the rare red list fungi Dentipellis fragilis.</title>
        <authorList>
            <person name="Buettner E."/>
            <person name="Kellner H."/>
        </authorList>
    </citation>
    <scope>NUCLEOTIDE SEQUENCE [LARGE SCALE GENOMIC DNA]</scope>
    <source>
        <strain evidence="14 15">DSM 105465</strain>
    </source>
</reference>
<dbReference type="AlphaFoldDB" id="A0A4Y9Y0J3"/>
<dbReference type="GO" id="GO:0003677">
    <property type="term" value="F:DNA binding"/>
    <property type="evidence" value="ECO:0007669"/>
    <property type="project" value="UniProtKB-KW"/>
</dbReference>
<evidence type="ECO:0000256" key="9">
    <source>
        <dbReference type="ARBA" id="ARBA00023242"/>
    </source>
</evidence>
<dbReference type="Gene3D" id="2.60.200.40">
    <property type="match status" value="1"/>
</dbReference>
<dbReference type="InterPro" id="IPR001206">
    <property type="entry name" value="Diacylglycerol_kinase_cat_dom"/>
</dbReference>
<keyword evidence="8 11" id="KW-0238">DNA-binding</keyword>
<evidence type="ECO:0000256" key="2">
    <source>
        <dbReference type="ARBA" id="ARBA00004123"/>
    </source>
</evidence>
<comment type="subcellular location">
    <subcellularLocation>
        <location evidence="3">Chromosome</location>
    </subcellularLocation>
    <subcellularLocation>
        <location evidence="2 11">Nucleus</location>
    </subcellularLocation>
</comment>
<keyword evidence="7" id="KW-0832">Ubl conjugation</keyword>
<dbReference type="GO" id="GO:0046982">
    <property type="term" value="F:protein heterodimerization activity"/>
    <property type="evidence" value="ECO:0007669"/>
    <property type="project" value="InterPro"/>
</dbReference>
<dbReference type="InterPro" id="IPR007125">
    <property type="entry name" value="H2A/H2B/H3"/>
</dbReference>
<comment type="caution">
    <text evidence="14">The sequence shown here is derived from an EMBL/GenBank/DDBJ whole genome shotgun (WGS) entry which is preliminary data.</text>
</comment>
<dbReference type="PROSITE" id="PS50146">
    <property type="entry name" value="DAGK"/>
    <property type="match status" value="1"/>
</dbReference>
<dbReference type="OrthoDB" id="3853857at2759"/>
<keyword evidence="6" id="KW-1017">Isopeptide bond</keyword>
<organism evidence="14 15">
    <name type="scientific">Dentipellis fragilis</name>
    <dbReference type="NCBI Taxonomy" id="205917"/>
    <lineage>
        <taxon>Eukaryota</taxon>
        <taxon>Fungi</taxon>
        <taxon>Dikarya</taxon>
        <taxon>Basidiomycota</taxon>
        <taxon>Agaricomycotina</taxon>
        <taxon>Agaricomycetes</taxon>
        <taxon>Russulales</taxon>
        <taxon>Hericiaceae</taxon>
        <taxon>Dentipellis</taxon>
    </lineage>
</organism>
<comment type="function">
    <text evidence="1">Core component of nucleosome. Nucleosomes wrap and compact DNA into chromatin, limiting DNA accessibility to the cellular machineries which require DNA as a template. Histones thereby play a central role in transcription regulation, DNA repair, DNA replication and chromosomal stability. DNA accessibility is regulated via a complex set of post-translational modifications of histones, also called histone code, and nucleosome remodeling.</text>
</comment>
<accession>A0A4Y9Y0J3</accession>
<dbReference type="CDD" id="cd22910">
    <property type="entry name" value="HFD_H2B"/>
    <property type="match status" value="1"/>
</dbReference>
<evidence type="ECO:0000313" key="14">
    <source>
        <dbReference type="EMBL" id="TFY55438.1"/>
    </source>
</evidence>
<evidence type="ECO:0000259" key="13">
    <source>
        <dbReference type="PROSITE" id="PS50146"/>
    </source>
</evidence>
<evidence type="ECO:0000256" key="7">
    <source>
        <dbReference type="ARBA" id="ARBA00022843"/>
    </source>
</evidence>
<dbReference type="GO" id="GO:0016020">
    <property type="term" value="C:membrane"/>
    <property type="evidence" value="ECO:0007669"/>
    <property type="project" value="TreeGrafter"/>
</dbReference>
<dbReference type="GO" id="GO:0016773">
    <property type="term" value="F:phosphotransferase activity, alcohol group as acceptor"/>
    <property type="evidence" value="ECO:0007669"/>
    <property type="project" value="UniProtKB-ARBA"/>
</dbReference>
<dbReference type="Pfam" id="PF24321">
    <property type="entry name" value="DUF7493"/>
    <property type="match status" value="1"/>
</dbReference>
<name>A0A4Y9Y0J3_9AGAM</name>
<dbReference type="PANTHER" id="PTHR12358:SF31">
    <property type="entry name" value="ACYLGLYCEROL KINASE, MITOCHONDRIAL"/>
    <property type="match status" value="1"/>
</dbReference>